<feature type="transmembrane region" description="Helical" evidence="1">
    <location>
        <begin position="36"/>
        <end position="55"/>
    </location>
</feature>
<dbReference type="InterPro" id="IPR037185">
    <property type="entry name" value="EmrE-like"/>
</dbReference>
<evidence type="ECO:0000313" key="4">
    <source>
        <dbReference type="Proteomes" id="UP000198615"/>
    </source>
</evidence>
<feature type="domain" description="EamA" evidence="2">
    <location>
        <begin position="4"/>
        <end position="132"/>
    </location>
</feature>
<feature type="transmembrane region" description="Helical" evidence="1">
    <location>
        <begin position="67"/>
        <end position="88"/>
    </location>
</feature>
<keyword evidence="1" id="KW-0812">Transmembrane</keyword>
<accession>A0A8G2EV45</accession>
<evidence type="ECO:0000313" key="3">
    <source>
        <dbReference type="EMBL" id="SDF13274.1"/>
    </source>
</evidence>
<proteinExistence type="predicted"/>
<evidence type="ECO:0000259" key="2">
    <source>
        <dbReference type="Pfam" id="PF00892"/>
    </source>
</evidence>
<dbReference type="SUPFAM" id="SSF103481">
    <property type="entry name" value="Multidrug resistance efflux transporter EmrE"/>
    <property type="match status" value="1"/>
</dbReference>
<evidence type="ECO:0000256" key="1">
    <source>
        <dbReference type="SAM" id="Phobius"/>
    </source>
</evidence>
<keyword evidence="1" id="KW-1133">Transmembrane helix</keyword>
<reference evidence="3 4" key="1">
    <citation type="submission" date="2016-10" db="EMBL/GenBank/DDBJ databases">
        <authorList>
            <person name="Varghese N."/>
            <person name="Submissions S."/>
        </authorList>
    </citation>
    <scope>NUCLEOTIDE SEQUENCE [LARGE SCALE GENOMIC DNA]</scope>
    <source>
        <strain evidence="3 4">DSM 18839</strain>
    </source>
</reference>
<dbReference type="Pfam" id="PF00892">
    <property type="entry name" value="EamA"/>
    <property type="match status" value="1"/>
</dbReference>
<feature type="transmembrane region" description="Helical" evidence="1">
    <location>
        <begin position="244"/>
        <end position="265"/>
    </location>
</feature>
<comment type="caution">
    <text evidence="3">The sequence shown here is derived from an EMBL/GenBank/DDBJ whole genome shotgun (WGS) entry which is preliminary data.</text>
</comment>
<feature type="transmembrane region" description="Helical" evidence="1">
    <location>
        <begin position="211"/>
        <end position="232"/>
    </location>
</feature>
<keyword evidence="4" id="KW-1185">Reference proteome</keyword>
<dbReference type="Proteomes" id="UP000198615">
    <property type="component" value="Unassembled WGS sequence"/>
</dbReference>
<name>A0A8G2EV45_9PROT</name>
<feature type="transmembrane region" description="Helical" evidence="1">
    <location>
        <begin position="277"/>
        <end position="294"/>
    </location>
</feature>
<dbReference type="InterPro" id="IPR000620">
    <property type="entry name" value="EamA_dom"/>
</dbReference>
<organism evidence="3 4">
    <name type="scientific">Thalassobaculum litoreum DSM 18839</name>
    <dbReference type="NCBI Taxonomy" id="1123362"/>
    <lineage>
        <taxon>Bacteria</taxon>
        <taxon>Pseudomonadati</taxon>
        <taxon>Pseudomonadota</taxon>
        <taxon>Alphaproteobacteria</taxon>
        <taxon>Rhodospirillales</taxon>
        <taxon>Thalassobaculaceae</taxon>
        <taxon>Thalassobaculum</taxon>
    </lineage>
</organism>
<dbReference type="GO" id="GO:0016020">
    <property type="term" value="C:membrane"/>
    <property type="evidence" value="ECO:0007669"/>
    <property type="project" value="InterPro"/>
</dbReference>
<sequence length="307" mass="32403">MRQAILVSAAAILSWSALIAISRILLVRFGFDPWAYTFLQLCAGGLCLLAIGGKGRLSLASFRRPSTWILGVLRVLSAALFTAVLVWVSAMEAGVLGAVNVPMVAVAVWLVLGRRPARLEWLGHAVLLASIAPLVMTLEGGIANPAVILMLLNEVCLVAGTLLAERHPDNSGTEPGSRARFTGAVLLVTAGLFLVLRILEDGGVGEVDWSAPLIVSAVLVGVFLRGPSMFLTFWSTRLIGSQNYMACCTALPVIGMALEQAAFGLGLIDVTRFRPETVLLTAGVVAGTLIVVAIRVRAARRRIGAVA</sequence>
<dbReference type="AlphaFoldDB" id="A0A8G2EV45"/>
<feature type="transmembrane region" description="Helical" evidence="1">
    <location>
        <begin position="181"/>
        <end position="199"/>
    </location>
</feature>
<feature type="transmembrane region" description="Helical" evidence="1">
    <location>
        <begin position="142"/>
        <end position="160"/>
    </location>
</feature>
<feature type="transmembrane region" description="Helical" evidence="1">
    <location>
        <begin position="94"/>
        <end position="112"/>
    </location>
</feature>
<feature type="transmembrane region" description="Helical" evidence="1">
    <location>
        <begin position="119"/>
        <end position="136"/>
    </location>
</feature>
<keyword evidence="1" id="KW-0472">Membrane</keyword>
<dbReference type="EMBL" id="FNBW01000001">
    <property type="protein sequence ID" value="SDF13274.1"/>
    <property type="molecule type" value="Genomic_DNA"/>
</dbReference>
<dbReference type="RefSeq" id="WP_175474067.1">
    <property type="nucleotide sequence ID" value="NZ_FNBW01000001.1"/>
</dbReference>
<gene>
    <name evidence="3" type="ORF">SAMN05660686_00387</name>
</gene>
<protein>
    <recommendedName>
        <fullName evidence="2">EamA domain-containing protein</fullName>
    </recommendedName>
</protein>